<feature type="transmembrane region" description="Helical" evidence="19">
    <location>
        <begin position="261"/>
        <end position="281"/>
    </location>
</feature>
<evidence type="ECO:0000256" key="11">
    <source>
        <dbReference type="ARBA" id="ARBA00022982"/>
    </source>
</evidence>
<feature type="transmembrane region" description="Helical" evidence="19">
    <location>
        <begin position="229"/>
        <end position="255"/>
    </location>
</feature>
<keyword evidence="13" id="KW-0520">NAD</keyword>
<keyword evidence="8 19" id="KW-0812">Transmembrane</keyword>
<feature type="transmembrane region" description="Helical" evidence="19">
    <location>
        <begin position="60"/>
        <end position="84"/>
    </location>
</feature>
<keyword evidence="6" id="KW-0813">Transport</keyword>
<evidence type="ECO:0000313" key="21">
    <source>
        <dbReference type="EMBL" id="QOG08889.1"/>
    </source>
</evidence>
<dbReference type="GO" id="GO:0005743">
    <property type="term" value="C:mitochondrial inner membrane"/>
    <property type="evidence" value="ECO:0007669"/>
    <property type="project" value="UniProtKB-SubCell"/>
</dbReference>
<keyword evidence="15 21" id="KW-0496">Mitochondrion</keyword>
<gene>
    <name evidence="21" type="primary">ND2</name>
</gene>
<organism evidence="21">
    <name type="scientific">Penthimia melanocephala</name>
    <dbReference type="NCBI Taxonomy" id="2777567"/>
    <lineage>
        <taxon>Eukaryota</taxon>
        <taxon>Metazoa</taxon>
        <taxon>Ecdysozoa</taxon>
        <taxon>Arthropoda</taxon>
        <taxon>Hexapoda</taxon>
        <taxon>Insecta</taxon>
        <taxon>Pterygota</taxon>
        <taxon>Neoptera</taxon>
        <taxon>Paraneoptera</taxon>
        <taxon>Hemiptera</taxon>
        <taxon>Auchenorrhyncha</taxon>
        <taxon>Membracoidea</taxon>
        <taxon>Cicadellidae</taxon>
        <taxon>Deltocephalinae</taxon>
        <taxon>Penthimiini</taxon>
        <taxon>Penthimia</taxon>
    </lineage>
</organism>
<evidence type="ECO:0000256" key="12">
    <source>
        <dbReference type="ARBA" id="ARBA00022989"/>
    </source>
</evidence>
<feature type="transmembrane region" description="Helical" evidence="19">
    <location>
        <begin position="191"/>
        <end position="208"/>
    </location>
</feature>
<keyword evidence="9" id="KW-0999">Mitochondrion inner membrane</keyword>
<evidence type="ECO:0000256" key="7">
    <source>
        <dbReference type="ARBA" id="ARBA00022660"/>
    </source>
</evidence>
<dbReference type="RefSeq" id="YP_009946869.1">
    <property type="nucleotide sequence ID" value="NC_051525.1"/>
</dbReference>
<feature type="transmembrane region" description="Helical" evidence="19">
    <location>
        <begin position="302"/>
        <end position="319"/>
    </location>
</feature>
<protein>
    <recommendedName>
        <fullName evidence="5">NADH-ubiquinone oxidoreductase chain 2</fullName>
        <ecNumber evidence="4">7.1.1.2</ecNumber>
    </recommendedName>
    <alternativeName>
        <fullName evidence="17">NADH dehydrogenase subunit 2</fullName>
    </alternativeName>
</protein>
<keyword evidence="16 19" id="KW-0472">Membrane</keyword>
<evidence type="ECO:0000256" key="1">
    <source>
        <dbReference type="ARBA" id="ARBA00003257"/>
    </source>
</evidence>
<accession>A0A7L8UYG3</accession>
<evidence type="ECO:0000256" key="2">
    <source>
        <dbReference type="ARBA" id="ARBA00004448"/>
    </source>
</evidence>
<evidence type="ECO:0000256" key="17">
    <source>
        <dbReference type="ARBA" id="ARBA00031028"/>
    </source>
</evidence>
<dbReference type="CTD" id="4536"/>
<evidence type="ECO:0000256" key="4">
    <source>
        <dbReference type="ARBA" id="ARBA00012944"/>
    </source>
</evidence>
<evidence type="ECO:0000256" key="5">
    <source>
        <dbReference type="ARBA" id="ARBA00021008"/>
    </source>
</evidence>
<dbReference type="GO" id="GO:0008137">
    <property type="term" value="F:NADH dehydrogenase (ubiquinone) activity"/>
    <property type="evidence" value="ECO:0007669"/>
    <property type="project" value="UniProtKB-EC"/>
</dbReference>
<keyword evidence="14" id="KW-0830">Ubiquinone</keyword>
<evidence type="ECO:0000256" key="10">
    <source>
        <dbReference type="ARBA" id="ARBA00022967"/>
    </source>
</evidence>
<dbReference type="EC" id="7.1.1.2" evidence="4"/>
<dbReference type="Pfam" id="PF00361">
    <property type="entry name" value="Proton_antipo_M"/>
    <property type="match status" value="1"/>
</dbReference>
<dbReference type="InterPro" id="IPR001750">
    <property type="entry name" value="ND/Mrp_TM"/>
</dbReference>
<evidence type="ECO:0000256" key="6">
    <source>
        <dbReference type="ARBA" id="ARBA00022448"/>
    </source>
</evidence>
<feature type="transmembrane region" description="Helical" evidence="19">
    <location>
        <begin position="142"/>
        <end position="158"/>
    </location>
</feature>
<evidence type="ECO:0000256" key="14">
    <source>
        <dbReference type="ARBA" id="ARBA00023075"/>
    </source>
</evidence>
<dbReference type="EMBL" id="MT768010">
    <property type="protein sequence ID" value="QOG08889.1"/>
    <property type="molecule type" value="Genomic_DNA"/>
</dbReference>
<comment type="function">
    <text evidence="1">Core subunit of the mitochondrial membrane respiratory chain NADH dehydrogenase (Complex I) that is believed to belong to the minimal assembly required for catalysis. Complex I functions in the transfer of electrons from NADH to the respiratory chain. The immediate electron acceptor for the enzyme is believed to be ubiquinone.</text>
</comment>
<name>A0A7L8UYG3_9HEMI</name>
<sequence length="322" mass="37139">MNFNSTKVLLANCVVIGVTMSICSNNWISMWMGLEVSILSFIPFIQNVNSNNEESSIKYFIVQSVASACFMLGVVIMLIGVSMINYSTLMTMAMLVKIGVAPFHNWVLMIIESLNYKVLLVLITIMKIPPLTILSYFNMNMYLPILASLTVSSIWCLNQTSMKKIIAYSSIFNMGLVLMSMQVNIVWINYMMLYSIMSMLITWTLNFSKINFINQIIMNEYNPMVKLNIWVNMLSMGGLPPLLGFFTKIMIMQLIIKESNWILLTNLICCSLLVMSFYLRLAFTSMFFFNLLKKWELKYSSFSYWCLWMNIISPLLVYLKSL</sequence>
<reference evidence="21" key="1">
    <citation type="submission" date="2020-07" db="EMBL/GenBank/DDBJ databases">
        <authorList>
            <person name="Xu T."/>
        </authorList>
    </citation>
    <scope>NUCLEOTIDE SEQUENCE</scope>
</reference>
<keyword evidence="12 19" id="KW-1133">Transmembrane helix</keyword>
<dbReference type="GO" id="GO:0006120">
    <property type="term" value="P:mitochondrial electron transport, NADH to ubiquinone"/>
    <property type="evidence" value="ECO:0007669"/>
    <property type="project" value="TreeGrafter"/>
</dbReference>
<keyword evidence="11" id="KW-0249">Electron transport</keyword>
<evidence type="ECO:0000256" key="19">
    <source>
        <dbReference type="SAM" id="Phobius"/>
    </source>
</evidence>
<dbReference type="AlphaFoldDB" id="A0A7L8UYG3"/>
<comment type="catalytic activity">
    <reaction evidence="18">
        <text>a ubiquinone + NADH + 5 H(+)(in) = a ubiquinol + NAD(+) + 4 H(+)(out)</text>
        <dbReference type="Rhea" id="RHEA:29091"/>
        <dbReference type="Rhea" id="RHEA-COMP:9565"/>
        <dbReference type="Rhea" id="RHEA-COMP:9566"/>
        <dbReference type="ChEBI" id="CHEBI:15378"/>
        <dbReference type="ChEBI" id="CHEBI:16389"/>
        <dbReference type="ChEBI" id="CHEBI:17976"/>
        <dbReference type="ChEBI" id="CHEBI:57540"/>
        <dbReference type="ChEBI" id="CHEBI:57945"/>
        <dbReference type="EC" id="7.1.1.2"/>
    </reaction>
</comment>
<evidence type="ECO:0000256" key="3">
    <source>
        <dbReference type="ARBA" id="ARBA00007012"/>
    </source>
</evidence>
<dbReference type="InterPro" id="IPR050175">
    <property type="entry name" value="Complex_I_Subunit_2"/>
</dbReference>
<dbReference type="PANTHER" id="PTHR46552">
    <property type="entry name" value="NADH-UBIQUINONE OXIDOREDUCTASE CHAIN 2"/>
    <property type="match status" value="1"/>
</dbReference>
<evidence type="ECO:0000256" key="16">
    <source>
        <dbReference type="ARBA" id="ARBA00023136"/>
    </source>
</evidence>
<evidence type="ECO:0000256" key="13">
    <source>
        <dbReference type="ARBA" id="ARBA00023027"/>
    </source>
</evidence>
<evidence type="ECO:0000256" key="15">
    <source>
        <dbReference type="ARBA" id="ARBA00023128"/>
    </source>
</evidence>
<evidence type="ECO:0000256" key="18">
    <source>
        <dbReference type="ARBA" id="ARBA00049551"/>
    </source>
</evidence>
<evidence type="ECO:0000256" key="9">
    <source>
        <dbReference type="ARBA" id="ARBA00022792"/>
    </source>
</evidence>
<evidence type="ECO:0000256" key="8">
    <source>
        <dbReference type="ARBA" id="ARBA00022692"/>
    </source>
</evidence>
<feature type="domain" description="NADH:quinone oxidoreductase/Mrp antiporter transmembrane" evidence="20">
    <location>
        <begin position="24"/>
        <end position="271"/>
    </location>
</feature>
<dbReference type="GeneID" id="60238979"/>
<keyword evidence="10" id="KW-1278">Translocase</keyword>
<dbReference type="PANTHER" id="PTHR46552:SF1">
    <property type="entry name" value="NADH-UBIQUINONE OXIDOREDUCTASE CHAIN 2"/>
    <property type="match status" value="1"/>
</dbReference>
<comment type="similarity">
    <text evidence="3">Belongs to the complex I subunit 2 family.</text>
</comment>
<keyword evidence="7" id="KW-0679">Respiratory chain</keyword>
<evidence type="ECO:0000259" key="20">
    <source>
        <dbReference type="Pfam" id="PF00361"/>
    </source>
</evidence>
<proteinExistence type="inferred from homology"/>
<geneLocation type="mitochondrion" evidence="21"/>
<comment type="subcellular location">
    <subcellularLocation>
        <location evidence="2">Mitochondrion inner membrane</location>
        <topology evidence="2">Multi-pass membrane protein</topology>
    </subcellularLocation>
</comment>